<accession>A0A1Y2EMJ3</accession>
<evidence type="ECO:0000256" key="1">
    <source>
        <dbReference type="ARBA" id="ARBA00022527"/>
    </source>
</evidence>
<gene>
    <name evidence="9" type="ORF">BCR35DRAFT_269217</name>
</gene>
<keyword evidence="1 7" id="KW-0723">Serine/threonine-protein kinase</keyword>
<keyword evidence="10" id="KW-1185">Reference proteome</keyword>
<dbReference type="InParanoid" id="A0A1Y2EMJ3"/>
<dbReference type="PANTHER" id="PTHR48016:SF4">
    <property type="entry name" value="PROTEIN KINASE DOMAIN-CONTAINING PROTEIN"/>
    <property type="match status" value="1"/>
</dbReference>
<comment type="caution">
    <text evidence="9">The sequence shown here is derived from an EMBL/GenBank/DDBJ whole genome shotgun (WGS) entry which is preliminary data.</text>
</comment>
<dbReference type="PROSITE" id="PS50011">
    <property type="entry name" value="PROTEIN_KINASE_DOM"/>
    <property type="match status" value="1"/>
</dbReference>
<dbReference type="InterPro" id="IPR050538">
    <property type="entry name" value="MAP_kinase_kinase_kinase"/>
</dbReference>
<protein>
    <submittedName>
        <fullName evidence="9">Kinase-like domain-containing protein</fullName>
    </submittedName>
</protein>
<evidence type="ECO:0000256" key="5">
    <source>
        <dbReference type="ARBA" id="ARBA00022840"/>
    </source>
</evidence>
<dbReference type="EMBL" id="MCGR01000050">
    <property type="protein sequence ID" value="ORY72758.1"/>
    <property type="molecule type" value="Genomic_DNA"/>
</dbReference>
<dbReference type="FunCoup" id="A0A1Y2EMJ3">
    <property type="interactions" value="504"/>
</dbReference>
<keyword evidence="4 9" id="KW-0418">Kinase</keyword>
<sequence>QLGECIGRGQFGSVYRALNLNSGRVVAVKRILLEGKSEEEVQQLSNEVSMLKSLDHPSVVKYEGLVRTEHYLNIVLEFIENGSLQKTLKAFGELPEGLVASYVVKILEGLDYLHSMNVVHCDLKAANILTTKNGNIKLSDFGVSLNLNALQNQKSDHDVNGTPNWMAPEVIELKGASTASDIWSLGCTIVELIDGRPPYSEMVAMSAMFRIVEDDRPPIPERCSPELFDFLSQCFAKEPQDRPTANDLFAHEWLQSNWDPRKVSSRLSPFALL</sequence>
<evidence type="ECO:0000259" key="8">
    <source>
        <dbReference type="PROSITE" id="PS50011"/>
    </source>
</evidence>
<feature type="non-terminal residue" evidence="9">
    <location>
        <position position="1"/>
    </location>
</feature>
<dbReference type="GO" id="GO:0005737">
    <property type="term" value="C:cytoplasm"/>
    <property type="evidence" value="ECO:0007669"/>
    <property type="project" value="TreeGrafter"/>
</dbReference>
<dbReference type="GO" id="GO:0005524">
    <property type="term" value="F:ATP binding"/>
    <property type="evidence" value="ECO:0007669"/>
    <property type="project" value="UniProtKB-UniRule"/>
</dbReference>
<dbReference type="PROSITE" id="PS00107">
    <property type="entry name" value="PROTEIN_KINASE_ATP"/>
    <property type="match status" value="1"/>
</dbReference>
<feature type="binding site" evidence="6">
    <location>
        <position position="29"/>
    </location>
    <ligand>
        <name>ATP</name>
        <dbReference type="ChEBI" id="CHEBI:30616"/>
    </ligand>
</feature>
<feature type="domain" description="Protein kinase" evidence="8">
    <location>
        <begin position="1"/>
        <end position="254"/>
    </location>
</feature>
<dbReference type="OrthoDB" id="8693905at2759"/>
<dbReference type="SUPFAM" id="SSF56112">
    <property type="entry name" value="Protein kinase-like (PK-like)"/>
    <property type="match status" value="1"/>
</dbReference>
<dbReference type="SMART" id="SM00220">
    <property type="entry name" value="S_TKc"/>
    <property type="match status" value="1"/>
</dbReference>
<reference evidence="9 10" key="1">
    <citation type="submission" date="2016-07" db="EMBL/GenBank/DDBJ databases">
        <title>Pervasive Adenine N6-methylation of Active Genes in Fungi.</title>
        <authorList>
            <consortium name="DOE Joint Genome Institute"/>
            <person name="Mondo S.J."/>
            <person name="Dannebaum R.O."/>
            <person name="Kuo R.C."/>
            <person name="Labutti K."/>
            <person name="Haridas S."/>
            <person name="Kuo A."/>
            <person name="Salamov A."/>
            <person name="Ahrendt S.R."/>
            <person name="Lipzen A."/>
            <person name="Sullivan W."/>
            <person name="Andreopoulos W.B."/>
            <person name="Clum A."/>
            <person name="Lindquist E."/>
            <person name="Daum C."/>
            <person name="Ramamoorthy G.K."/>
            <person name="Gryganskyi A."/>
            <person name="Culley D."/>
            <person name="Magnuson J.K."/>
            <person name="James T.Y."/>
            <person name="O'Malley M.A."/>
            <person name="Stajich J.E."/>
            <person name="Spatafora J.W."/>
            <person name="Visel A."/>
            <person name="Grigoriev I.V."/>
        </authorList>
    </citation>
    <scope>NUCLEOTIDE SEQUENCE [LARGE SCALE GENOMIC DNA]</scope>
    <source>
        <strain evidence="9 10">62-1032</strain>
    </source>
</reference>
<dbReference type="Proteomes" id="UP000193467">
    <property type="component" value="Unassembled WGS sequence"/>
</dbReference>
<evidence type="ECO:0000313" key="10">
    <source>
        <dbReference type="Proteomes" id="UP000193467"/>
    </source>
</evidence>
<keyword evidence="3 6" id="KW-0547">Nucleotide-binding</keyword>
<proteinExistence type="inferred from homology"/>
<dbReference type="InterPro" id="IPR000719">
    <property type="entry name" value="Prot_kinase_dom"/>
</dbReference>
<name>A0A1Y2EMJ3_9BASI</name>
<dbReference type="STRING" id="106004.A0A1Y2EMJ3"/>
<dbReference type="PRINTS" id="PR00109">
    <property type="entry name" value="TYRKINASE"/>
</dbReference>
<dbReference type="AlphaFoldDB" id="A0A1Y2EMJ3"/>
<dbReference type="InterPro" id="IPR008271">
    <property type="entry name" value="Ser/Thr_kinase_AS"/>
</dbReference>
<dbReference type="PIRSF" id="PIRSF000654">
    <property type="entry name" value="Integrin-linked_kinase"/>
    <property type="match status" value="1"/>
</dbReference>
<dbReference type="GO" id="GO:0004709">
    <property type="term" value="F:MAP kinase kinase kinase activity"/>
    <property type="evidence" value="ECO:0007669"/>
    <property type="project" value="TreeGrafter"/>
</dbReference>
<comment type="similarity">
    <text evidence="7">Belongs to the protein kinase superfamily.</text>
</comment>
<evidence type="ECO:0000256" key="3">
    <source>
        <dbReference type="ARBA" id="ARBA00022741"/>
    </source>
</evidence>
<dbReference type="InterPro" id="IPR017441">
    <property type="entry name" value="Protein_kinase_ATP_BS"/>
</dbReference>
<dbReference type="Pfam" id="PF00069">
    <property type="entry name" value="Pkinase"/>
    <property type="match status" value="1"/>
</dbReference>
<keyword evidence="2" id="KW-0808">Transferase</keyword>
<dbReference type="PANTHER" id="PTHR48016">
    <property type="entry name" value="MAP KINASE KINASE KINASE SSK2-RELATED-RELATED"/>
    <property type="match status" value="1"/>
</dbReference>
<dbReference type="InterPro" id="IPR001245">
    <property type="entry name" value="Ser-Thr/Tyr_kinase_cat_dom"/>
</dbReference>
<dbReference type="PROSITE" id="PS00108">
    <property type="entry name" value="PROTEIN_KINASE_ST"/>
    <property type="match status" value="1"/>
</dbReference>
<evidence type="ECO:0000256" key="2">
    <source>
        <dbReference type="ARBA" id="ARBA00022679"/>
    </source>
</evidence>
<dbReference type="InterPro" id="IPR011009">
    <property type="entry name" value="Kinase-like_dom_sf"/>
</dbReference>
<keyword evidence="5 6" id="KW-0067">ATP-binding</keyword>
<evidence type="ECO:0000256" key="4">
    <source>
        <dbReference type="ARBA" id="ARBA00022777"/>
    </source>
</evidence>
<evidence type="ECO:0000313" key="9">
    <source>
        <dbReference type="EMBL" id="ORY72758.1"/>
    </source>
</evidence>
<evidence type="ECO:0000256" key="6">
    <source>
        <dbReference type="PROSITE-ProRule" id="PRU10141"/>
    </source>
</evidence>
<evidence type="ECO:0000256" key="7">
    <source>
        <dbReference type="RuleBase" id="RU000304"/>
    </source>
</evidence>
<organism evidence="9 10">
    <name type="scientific">Leucosporidium creatinivorum</name>
    <dbReference type="NCBI Taxonomy" id="106004"/>
    <lineage>
        <taxon>Eukaryota</taxon>
        <taxon>Fungi</taxon>
        <taxon>Dikarya</taxon>
        <taxon>Basidiomycota</taxon>
        <taxon>Pucciniomycotina</taxon>
        <taxon>Microbotryomycetes</taxon>
        <taxon>Leucosporidiales</taxon>
        <taxon>Leucosporidium</taxon>
    </lineage>
</organism>
<dbReference type="CDD" id="cd06627">
    <property type="entry name" value="STKc_Cdc7_like"/>
    <property type="match status" value="1"/>
</dbReference>
<dbReference type="Gene3D" id="1.10.510.10">
    <property type="entry name" value="Transferase(Phosphotransferase) domain 1"/>
    <property type="match status" value="1"/>
</dbReference>